<name>A0A0S4MIY2_ECHMU</name>
<organism evidence="1 2">
    <name type="scientific">Echinococcus multilocularis</name>
    <name type="common">Fox tapeworm</name>
    <dbReference type="NCBI Taxonomy" id="6211"/>
    <lineage>
        <taxon>Eukaryota</taxon>
        <taxon>Metazoa</taxon>
        <taxon>Spiralia</taxon>
        <taxon>Lophotrochozoa</taxon>
        <taxon>Platyhelminthes</taxon>
        <taxon>Cestoda</taxon>
        <taxon>Eucestoda</taxon>
        <taxon>Cyclophyllidea</taxon>
        <taxon>Taeniidae</taxon>
        <taxon>Echinococcus</taxon>
    </lineage>
</organism>
<keyword evidence="2" id="KW-1185">Reference proteome</keyword>
<evidence type="ECO:0000313" key="2">
    <source>
        <dbReference type="Proteomes" id="UP000017246"/>
    </source>
</evidence>
<reference evidence="1" key="1">
    <citation type="journal article" date="2013" name="Nature">
        <title>The genomes of four tapeworm species reveal adaptations to parasitism.</title>
        <authorList>
            <person name="Tsai I.J."/>
            <person name="Zarowiecki M."/>
            <person name="Holroyd N."/>
            <person name="Garciarrubio A."/>
            <person name="Sanchez-Flores A."/>
            <person name="Brooks K.L."/>
            <person name="Tracey A."/>
            <person name="Bobes R.J."/>
            <person name="Fragoso G."/>
            <person name="Sciutto E."/>
            <person name="Aslett M."/>
            <person name="Beasley H."/>
            <person name="Bennett H.M."/>
            <person name="Cai J."/>
            <person name="Camicia F."/>
            <person name="Clark R."/>
            <person name="Cucher M."/>
            <person name="De Silva N."/>
            <person name="Day T.A."/>
            <person name="Deplazes P."/>
            <person name="Estrada K."/>
            <person name="Fernandez C."/>
            <person name="Holland P.W."/>
            <person name="Hou J."/>
            <person name="Hu S."/>
            <person name="Huckvale T."/>
            <person name="Hung S.S."/>
            <person name="Kamenetzky L."/>
            <person name="Keane J.A."/>
            <person name="Kiss F."/>
            <person name="Koziol U."/>
            <person name="Lambert O."/>
            <person name="Liu K."/>
            <person name="Luo X."/>
            <person name="Luo Y."/>
            <person name="Macchiaroli N."/>
            <person name="Nichol S."/>
            <person name="Paps J."/>
            <person name="Parkinson J."/>
            <person name="Pouchkina-Stantcheva N."/>
            <person name="Riddiford N."/>
            <person name="Rosenzvit M."/>
            <person name="Salinas G."/>
            <person name="Wasmuth J.D."/>
            <person name="Zamanian M."/>
            <person name="Zheng Y."/>
            <person name="Cai X."/>
            <person name="Soberon X."/>
            <person name="Olson P.D."/>
            <person name="Laclette J.P."/>
            <person name="Brehm K."/>
            <person name="Berriman M."/>
            <person name="Garciarrubio A."/>
            <person name="Bobes R.J."/>
            <person name="Fragoso G."/>
            <person name="Sanchez-Flores A."/>
            <person name="Estrada K."/>
            <person name="Cevallos M.A."/>
            <person name="Morett E."/>
            <person name="Gonzalez V."/>
            <person name="Portillo T."/>
            <person name="Ochoa-Leyva A."/>
            <person name="Jose M.V."/>
            <person name="Sciutto E."/>
            <person name="Landa A."/>
            <person name="Jimenez L."/>
            <person name="Valdes V."/>
            <person name="Carrero J.C."/>
            <person name="Larralde C."/>
            <person name="Morales-Montor J."/>
            <person name="Limon-Lason J."/>
            <person name="Soberon X."/>
            <person name="Laclette J.P."/>
        </authorList>
    </citation>
    <scope>NUCLEOTIDE SEQUENCE [LARGE SCALE GENOMIC DNA]</scope>
</reference>
<proteinExistence type="predicted"/>
<accession>A0A0S4MIY2</accession>
<dbReference type="EMBL" id="LN902844">
    <property type="protein sequence ID" value="CUT98733.1"/>
    <property type="molecule type" value="Genomic_DNA"/>
</dbReference>
<evidence type="ECO:0000313" key="1">
    <source>
        <dbReference type="EMBL" id="CUT98733.1"/>
    </source>
</evidence>
<reference evidence="1" key="2">
    <citation type="submission" date="2015-11" db="EMBL/GenBank/DDBJ databases">
        <authorList>
            <person name="Zhang Y."/>
            <person name="Guo Z."/>
        </authorList>
    </citation>
    <scope>NUCLEOTIDE SEQUENCE</scope>
</reference>
<protein>
    <submittedName>
        <fullName evidence="1">Peptide methionine sulfoxide reductase protein</fullName>
    </submittedName>
</protein>
<dbReference type="Proteomes" id="UP000017246">
    <property type="component" value="Unassembled WGS sequence"/>
</dbReference>
<dbReference type="AlphaFoldDB" id="A0A0S4MIY2"/>
<sequence length="115" mass="12828">MTIGTLVCLFSEFKADVANTLSWTVGYGNRLDCLPKGTALLRNCLHYVHHPPLMYRQRRTGMFVSDIAIDVEGPSTRAVCDVKGSIGHVEDDEGQVTCRQLQRSKASRLFIIRAC</sequence>